<feature type="non-terminal residue" evidence="1">
    <location>
        <position position="125"/>
    </location>
</feature>
<keyword evidence="2" id="KW-1185">Reference proteome</keyword>
<comment type="caution">
    <text evidence="1">The sequence shown here is derived from an EMBL/GenBank/DDBJ whole genome shotgun (WGS) entry which is preliminary data.</text>
</comment>
<reference evidence="1" key="1">
    <citation type="journal article" date="2021" name="Proc. Natl. Acad. Sci. U.S.A.">
        <title>Three genomes in the algal genus Volvox reveal the fate of a haploid sex-determining region after a transition to homothallism.</title>
        <authorList>
            <person name="Yamamoto K."/>
            <person name="Hamaji T."/>
            <person name="Kawai-Toyooka H."/>
            <person name="Matsuzaki R."/>
            <person name="Takahashi F."/>
            <person name="Nishimura Y."/>
            <person name="Kawachi M."/>
            <person name="Noguchi H."/>
            <person name="Minakuchi Y."/>
            <person name="Umen J.G."/>
            <person name="Toyoda A."/>
            <person name="Nozaki H."/>
        </authorList>
    </citation>
    <scope>NUCLEOTIDE SEQUENCE</scope>
    <source>
        <strain evidence="1">NIES-3786</strain>
    </source>
</reference>
<accession>A0A8J4FHM5</accession>
<organism evidence="1 2">
    <name type="scientific">Volvox reticuliferus</name>
    <dbReference type="NCBI Taxonomy" id="1737510"/>
    <lineage>
        <taxon>Eukaryota</taxon>
        <taxon>Viridiplantae</taxon>
        <taxon>Chlorophyta</taxon>
        <taxon>core chlorophytes</taxon>
        <taxon>Chlorophyceae</taxon>
        <taxon>CS clade</taxon>
        <taxon>Chlamydomonadales</taxon>
        <taxon>Volvocaceae</taxon>
        <taxon>Volvox</taxon>
    </lineage>
</organism>
<dbReference type="AlphaFoldDB" id="A0A8J4FHM5"/>
<evidence type="ECO:0000313" key="1">
    <source>
        <dbReference type="EMBL" id="GIL72443.1"/>
    </source>
</evidence>
<protein>
    <submittedName>
        <fullName evidence="1">Uncharacterized protein</fullName>
    </submittedName>
</protein>
<name>A0A8J4FHM5_9CHLO</name>
<dbReference type="Proteomes" id="UP000747110">
    <property type="component" value="Unassembled WGS sequence"/>
</dbReference>
<gene>
    <name evidence="1" type="ORF">Vretifemale_2807</name>
</gene>
<dbReference type="EMBL" id="BNCP01000004">
    <property type="protein sequence ID" value="GIL72443.1"/>
    <property type="molecule type" value="Genomic_DNA"/>
</dbReference>
<sequence>VWMDDPEAGVSVRDANGKWILYGFAVDQFKTLELEILRVASYHLEVYAAQVHAGSSNSIGRRQAPRRPPWIPFRWSTSSQFSRTFGNAKRSIAPPGIRPCWRTITPTVTPPAGACPTFGVDVAPK</sequence>
<proteinExistence type="predicted"/>
<evidence type="ECO:0000313" key="2">
    <source>
        <dbReference type="Proteomes" id="UP000747110"/>
    </source>
</evidence>